<dbReference type="GO" id="GO:0015280">
    <property type="term" value="F:ligand-gated sodium channel activity"/>
    <property type="evidence" value="ECO:0007669"/>
    <property type="project" value="TreeGrafter"/>
</dbReference>
<accession>A0A4Y2PI08</accession>
<feature type="transmembrane region" description="Helical" evidence="13">
    <location>
        <begin position="169"/>
        <end position="191"/>
    </location>
</feature>
<gene>
    <name evidence="14" type="ORF">AVEN_268686_1</name>
</gene>
<keyword evidence="15" id="KW-1185">Reference proteome</keyword>
<evidence type="ECO:0000256" key="5">
    <source>
        <dbReference type="ARBA" id="ARBA00022692"/>
    </source>
</evidence>
<evidence type="ECO:0000313" key="15">
    <source>
        <dbReference type="Proteomes" id="UP000499080"/>
    </source>
</evidence>
<keyword evidence="3 12" id="KW-0813">Transport</keyword>
<keyword evidence="6 13" id="KW-1133">Transmembrane helix</keyword>
<comment type="similarity">
    <text evidence="2 12">Belongs to the amiloride-sensitive sodium channel (TC 1.A.6) family.</text>
</comment>
<keyword evidence="8 12" id="KW-0406">Ion transport</keyword>
<dbReference type="OrthoDB" id="6436547at2759"/>
<dbReference type="GO" id="GO:0005886">
    <property type="term" value="C:plasma membrane"/>
    <property type="evidence" value="ECO:0007669"/>
    <property type="project" value="TreeGrafter"/>
</dbReference>
<dbReference type="InterPro" id="IPR001873">
    <property type="entry name" value="ENaC"/>
</dbReference>
<dbReference type="Proteomes" id="UP000499080">
    <property type="component" value="Unassembled WGS sequence"/>
</dbReference>
<keyword evidence="9 13" id="KW-0472">Membrane</keyword>
<keyword evidence="11 12" id="KW-0407">Ion channel</keyword>
<evidence type="ECO:0000256" key="4">
    <source>
        <dbReference type="ARBA" id="ARBA00022461"/>
    </source>
</evidence>
<evidence type="ECO:0000256" key="11">
    <source>
        <dbReference type="ARBA" id="ARBA00023303"/>
    </source>
</evidence>
<protein>
    <submittedName>
        <fullName evidence="14">Uncharacterized protein</fullName>
    </submittedName>
</protein>
<evidence type="ECO:0000256" key="6">
    <source>
        <dbReference type="ARBA" id="ARBA00022989"/>
    </source>
</evidence>
<dbReference type="AlphaFoldDB" id="A0A4Y2PI08"/>
<evidence type="ECO:0000256" key="2">
    <source>
        <dbReference type="ARBA" id="ARBA00007193"/>
    </source>
</evidence>
<name>A0A4Y2PI08_ARAVE</name>
<comment type="subcellular location">
    <subcellularLocation>
        <location evidence="1">Membrane</location>
        <topology evidence="1">Multi-pass membrane protein</topology>
    </subcellularLocation>
</comment>
<keyword evidence="5 12" id="KW-0812">Transmembrane</keyword>
<dbReference type="Gene3D" id="1.10.287.770">
    <property type="entry name" value="YojJ-like"/>
    <property type="match status" value="1"/>
</dbReference>
<evidence type="ECO:0000256" key="7">
    <source>
        <dbReference type="ARBA" id="ARBA00023053"/>
    </source>
</evidence>
<dbReference type="PANTHER" id="PTHR11690">
    <property type="entry name" value="AMILORIDE-SENSITIVE SODIUM CHANNEL-RELATED"/>
    <property type="match status" value="1"/>
</dbReference>
<dbReference type="Pfam" id="PF00858">
    <property type="entry name" value="ASC"/>
    <property type="match status" value="2"/>
</dbReference>
<sequence>MIYSDLKDVFFPWSQDEIFLSVHSPFVPVNPLTQGHNLEPGVQYNVYVRLEEEHLQPPPYKTNCMDYEALWNRNNKTGPRSQKMCEASCYLSYSRKHYGCENAKLILYEPENLCRLNVTNSLQKLHDVVEPCRRRCKQSCFRYITLSVFVRDTDVTVLKHNPLYGAWQVFSYVGGLLGCWLGISVWTCFGITEKYFKKLLKLSRNSGMNPDYQLKKPFH</sequence>
<dbReference type="EMBL" id="BGPR01011494">
    <property type="protein sequence ID" value="GBN51618.1"/>
    <property type="molecule type" value="Genomic_DNA"/>
</dbReference>
<evidence type="ECO:0000256" key="9">
    <source>
        <dbReference type="ARBA" id="ARBA00023136"/>
    </source>
</evidence>
<evidence type="ECO:0000256" key="13">
    <source>
        <dbReference type="SAM" id="Phobius"/>
    </source>
</evidence>
<evidence type="ECO:0000313" key="14">
    <source>
        <dbReference type="EMBL" id="GBN51618.1"/>
    </source>
</evidence>
<evidence type="ECO:0000256" key="8">
    <source>
        <dbReference type="ARBA" id="ARBA00023065"/>
    </source>
</evidence>
<proteinExistence type="inferred from homology"/>
<keyword evidence="10 12" id="KW-0739">Sodium transport</keyword>
<evidence type="ECO:0000256" key="3">
    <source>
        <dbReference type="ARBA" id="ARBA00022448"/>
    </source>
</evidence>
<evidence type="ECO:0000256" key="1">
    <source>
        <dbReference type="ARBA" id="ARBA00004141"/>
    </source>
</evidence>
<evidence type="ECO:0000256" key="12">
    <source>
        <dbReference type="RuleBase" id="RU000679"/>
    </source>
</evidence>
<reference evidence="14 15" key="1">
    <citation type="journal article" date="2019" name="Sci. Rep.">
        <title>Orb-weaving spider Araneus ventricosus genome elucidates the spidroin gene catalogue.</title>
        <authorList>
            <person name="Kono N."/>
            <person name="Nakamura H."/>
            <person name="Ohtoshi R."/>
            <person name="Moran D.A.P."/>
            <person name="Shinohara A."/>
            <person name="Yoshida Y."/>
            <person name="Fujiwara M."/>
            <person name="Mori M."/>
            <person name="Tomita M."/>
            <person name="Arakawa K."/>
        </authorList>
    </citation>
    <scope>NUCLEOTIDE SEQUENCE [LARGE SCALE GENOMIC DNA]</scope>
</reference>
<keyword evidence="7" id="KW-0915">Sodium</keyword>
<evidence type="ECO:0000256" key="10">
    <source>
        <dbReference type="ARBA" id="ARBA00023201"/>
    </source>
</evidence>
<comment type="caution">
    <text evidence="14">The sequence shown here is derived from an EMBL/GenBank/DDBJ whole genome shotgun (WGS) entry which is preliminary data.</text>
</comment>
<organism evidence="14 15">
    <name type="scientific">Araneus ventricosus</name>
    <name type="common">Orbweaver spider</name>
    <name type="synonym">Epeira ventricosa</name>
    <dbReference type="NCBI Taxonomy" id="182803"/>
    <lineage>
        <taxon>Eukaryota</taxon>
        <taxon>Metazoa</taxon>
        <taxon>Ecdysozoa</taxon>
        <taxon>Arthropoda</taxon>
        <taxon>Chelicerata</taxon>
        <taxon>Arachnida</taxon>
        <taxon>Araneae</taxon>
        <taxon>Araneomorphae</taxon>
        <taxon>Entelegynae</taxon>
        <taxon>Araneoidea</taxon>
        <taxon>Araneidae</taxon>
        <taxon>Araneus</taxon>
    </lineage>
</organism>
<keyword evidence="4 12" id="KW-0894">Sodium channel</keyword>
<dbReference type="PANTHER" id="PTHR11690:SF248">
    <property type="entry name" value="PICKPOCKET 17, ISOFORM A"/>
    <property type="match status" value="1"/>
</dbReference>